<evidence type="ECO:0000313" key="2">
    <source>
        <dbReference type="Proteomes" id="UP001179280"/>
    </source>
</evidence>
<evidence type="ECO:0000313" key="1">
    <source>
        <dbReference type="EMBL" id="MBM7840375.1"/>
    </source>
</evidence>
<dbReference type="EMBL" id="JAFBCV010000013">
    <property type="protein sequence ID" value="MBM7840375.1"/>
    <property type="molecule type" value="Genomic_DNA"/>
</dbReference>
<dbReference type="EC" id="5.3.1.9" evidence="1"/>
<protein>
    <submittedName>
        <fullName evidence="1">Glucose-6-phosphate isomerase</fullName>
        <ecNumber evidence="1">5.3.1.9</ecNumber>
    </submittedName>
</protein>
<accession>A0ABS2T026</accession>
<gene>
    <name evidence="1" type="ORF">JOC54_003656</name>
</gene>
<dbReference type="GO" id="GO:0004347">
    <property type="term" value="F:glucose-6-phosphate isomerase activity"/>
    <property type="evidence" value="ECO:0007669"/>
    <property type="project" value="UniProtKB-EC"/>
</dbReference>
<comment type="caution">
    <text evidence="1">The sequence shown here is derived from an EMBL/GenBank/DDBJ whole genome shotgun (WGS) entry which is preliminary data.</text>
</comment>
<keyword evidence="1" id="KW-0413">Isomerase</keyword>
<proteinExistence type="predicted"/>
<sequence>MYISLKELAEFLGVTESYIRQQLLVGNIMGVFDGERWLVNKSQFTIHKQQLEAKRKQLLKDDEELIPDDWDAKDED</sequence>
<reference evidence="1" key="1">
    <citation type="submission" date="2021-01" db="EMBL/GenBank/DDBJ databases">
        <title>Genomic Encyclopedia of Type Strains, Phase IV (KMG-IV): sequencing the most valuable type-strain genomes for metagenomic binning, comparative biology and taxonomic classification.</title>
        <authorList>
            <person name="Goeker M."/>
        </authorList>
    </citation>
    <scope>NUCLEOTIDE SEQUENCE</scope>
    <source>
        <strain evidence="1">DSM 21943</strain>
    </source>
</reference>
<dbReference type="RefSeq" id="WP_035420048.1">
    <property type="nucleotide sequence ID" value="NZ_JAFBCV010000013.1"/>
</dbReference>
<organism evidence="1 2">
    <name type="scientific">Shouchella xiaoxiensis</name>
    <dbReference type="NCBI Taxonomy" id="766895"/>
    <lineage>
        <taxon>Bacteria</taxon>
        <taxon>Bacillati</taxon>
        <taxon>Bacillota</taxon>
        <taxon>Bacilli</taxon>
        <taxon>Bacillales</taxon>
        <taxon>Bacillaceae</taxon>
        <taxon>Shouchella</taxon>
    </lineage>
</organism>
<keyword evidence="2" id="KW-1185">Reference proteome</keyword>
<name>A0ABS2T026_9BACI</name>
<dbReference type="Proteomes" id="UP001179280">
    <property type="component" value="Unassembled WGS sequence"/>
</dbReference>